<dbReference type="EMBL" id="ACPB03014625">
    <property type="status" value="NOT_ANNOTATED_CDS"/>
    <property type="molecule type" value="Genomic_DNA"/>
</dbReference>
<dbReference type="HOGENOM" id="CLU_1449413_0_0_1"/>
<sequence length="187" mass="21923">MIGTSLVADCKDKWRNLRSVFVRKMRFIRSGRRIRKRGHYYLNNAMQFILPFVKIGSKKSSLGVYQQEKRKGGDCQRQTSSQASMAASQRIEETRCNQSPHPTVDNLLSKTWTSIYEENSLIEHYKAKSFHNSTNERTEAIQLFLMGLLPELEELTDQQLKLFRRKTLLAIDEITNENYLSYHHSEF</sequence>
<dbReference type="GO" id="GO:0006357">
    <property type="term" value="P:regulation of transcription by RNA polymerase II"/>
    <property type="evidence" value="ECO:0007669"/>
    <property type="project" value="TreeGrafter"/>
</dbReference>
<dbReference type="InterPro" id="IPR039353">
    <property type="entry name" value="TF_Adf1"/>
</dbReference>
<dbReference type="AlphaFoldDB" id="T1HD80"/>
<name>T1HD80_RHOPR</name>
<dbReference type="OMA" id="ICAVKSE"/>
<organism evidence="2 3">
    <name type="scientific">Rhodnius prolixus</name>
    <name type="common">Triatomid bug</name>
    <dbReference type="NCBI Taxonomy" id="13249"/>
    <lineage>
        <taxon>Eukaryota</taxon>
        <taxon>Metazoa</taxon>
        <taxon>Ecdysozoa</taxon>
        <taxon>Arthropoda</taxon>
        <taxon>Hexapoda</taxon>
        <taxon>Insecta</taxon>
        <taxon>Pterygota</taxon>
        <taxon>Neoptera</taxon>
        <taxon>Paraneoptera</taxon>
        <taxon>Hemiptera</taxon>
        <taxon>Heteroptera</taxon>
        <taxon>Panheteroptera</taxon>
        <taxon>Cimicomorpha</taxon>
        <taxon>Reduviidae</taxon>
        <taxon>Triatominae</taxon>
        <taxon>Rhodnius</taxon>
    </lineage>
</organism>
<dbReference type="PANTHER" id="PTHR12243">
    <property type="entry name" value="MADF DOMAIN TRANSCRIPTION FACTOR"/>
    <property type="match status" value="1"/>
</dbReference>
<accession>T1HD80</accession>
<dbReference type="InParanoid" id="T1HD80"/>
<reference evidence="2" key="1">
    <citation type="submission" date="2015-05" db="UniProtKB">
        <authorList>
            <consortium name="EnsemblMetazoa"/>
        </authorList>
    </citation>
    <scope>IDENTIFICATION</scope>
</reference>
<dbReference type="GO" id="GO:0005667">
    <property type="term" value="C:transcription regulator complex"/>
    <property type="evidence" value="ECO:0007669"/>
    <property type="project" value="TreeGrafter"/>
</dbReference>
<feature type="region of interest" description="Disordered" evidence="1">
    <location>
        <begin position="69"/>
        <end position="102"/>
    </location>
</feature>
<proteinExistence type="predicted"/>
<feature type="compositionally biased region" description="Low complexity" evidence="1">
    <location>
        <begin position="76"/>
        <end position="89"/>
    </location>
</feature>
<dbReference type="FunCoup" id="T1HD80">
    <property type="interactions" value="12"/>
</dbReference>
<evidence type="ECO:0000313" key="3">
    <source>
        <dbReference type="Proteomes" id="UP000015103"/>
    </source>
</evidence>
<dbReference type="VEuPathDB" id="VectorBase:RPRC001995"/>
<dbReference type="EnsemblMetazoa" id="RPRC001995-RA">
    <property type="protein sequence ID" value="RPRC001995-PA"/>
    <property type="gene ID" value="RPRC001995"/>
</dbReference>
<dbReference type="GO" id="GO:0005634">
    <property type="term" value="C:nucleus"/>
    <property type="evidence" value="ECO:0007669"/>
    <property type="project" value="TreeGrafter"/>
</dbReference>
<protein>
    <submittedName>
        <fullName evidence="2">Uncharacterized protein</fullName>
    </submittedName>
</protein>
<evidence type="ECO:0000256" key="1">
    <source>
        <dbReference type="SAM" id="MobiDB-lite"/>
    </source>
</evidence>
<keyword evidence="3" id="KW-1185">Reference proteome</keyword>
<dbReference type="PANTHER" id="PTHR12243:SF60">
    <property type="entry name" value="SI:CH211-15D5.12-RELATED"/>
    <property type="match status" value="1"/>
</dbReference>
<dbReference type="Proteomes" id="UP000015103">
    <property type="component" value="Unassembled WGS sequence"/>
</dbReference>
<evidence type="ECO:0000313" key="2">
    <source>
        <dbReference type="EnsemblMetazoa" id="RPRC001995-PA"/>
    </source>
</evidence>